<evidence type="ECO:0000256" key="1">
    <source>
        <dbReference type="ARBA" id="ARBA00022801"/>
    </source>
</evidence>
<dbReference type="PANTHER" id="PTHR43540:SF9">
    <property type="entry name" value="FAMILY HYDROLASE, PUTATIVE (AFU_ORTHOLOGUE AFUA_2G08700)-RELATED"/>
    <property type="match status" value="1"/>
</dbReference>
<evidence type="ECO:0000259" key="2">
    <source>
        <dbReference type="Pfam" id="PF00857"/>
    </source>
</evidence>
<dbReference type="InterPro" id="IPR036380">
    <property type="entry name" value="Isochorismatase-like_sf"/>
</dbReference>
<proteinExistence type="predicted"/>
<keyword evidence="4" id="KW-1185">Reference proteome</keyword>
<reference evidence="3" key="1">
    <citation type="journal article" date="2022" name="Arch. Microbiol.">
        <title>Microbulbifer okhotskensis sp. nov., isolated from a deep bottom sediment of the Okhotsk Sea.</title>
        <authorList>
            <person name="Romanenko L."/>
            <person name="Kurilenko V."/>
            <person name="Otstavnykh N."/>
            <person name="Velansky P."/>
            <person name="Isaeva M."/>
            <person name="Mikhailov V."/>
        </authorList>
    </citation>
    <scope>NUCLEOTIDE SEQUENCE</scope>
    <source>
        <strain evidence="3">OS29</strain>
    </source>
</reference>
<dbReference type="SUPFAM" id="SSF52499">
    <property type="entry name" value="Isochorismatase-like hydrolases"/>
    <property type="match status" value="1"/>
</dbReference>
<dbReference type="InterPro" id="IPR000868">
    <property type="entry name" value="Isochorismatase-like_dom"/>
</dbReference>
<evidence type="ECO:0000313" key="3">
    <source>
        <dbReference type="EMBL" id="MCO1336015.1"/>
    </source>
</evidence>
<dbReference type="Gene3D" id="3.40.50.850">
    <property type="entry name" value="Isochorismatase-like"/>
    <property type="match status" value="1"/>
</dbReference>
<dbReference type="GO" id="GO:0016787">
    <property type="term" value="F:hydrolase activity"/>
    <property type="evidence" value="ECO:0007669"/>
    <property type="project" value="UniProtKB-KW"/>
</dbReference>
<dbReference type="CDD" id="cd00431">
    <property type="entry name" value="cysteine_hydrolases"/>
    <property type="match status" value="1"/>
</dbReference>
<dbReference type="Proteomes" id="UP001139028">
    <property type="component" value="Unassembled WGS sequence"/>
</dbReference>
<evidence type="ECO:0000313" key="4">
    <source>
        <dbReference type="Proteomes" id="UP001139028"/>
    </source>
</evidence>
<accession>A0A9X2J7Q1</accession>
<sequence length="245" mass="26734">MGESAQDHASEVKGGPVKANPYNWPYNGNLKPDNTALVVIDMQVDFCSPGGYVDKMGYDLKAMRNPIEPIQNILKVMRAEQYPVFYTREGHRPDLSDLPPNKRWRSQNIGAGIGDPGPCGRILVRGEPGWDVIPELAPLPGEIIIDKPGKGSFYSTDLELILNMRGVKNLILVGVTTDVCVHTTMRDANDRGLECLLVADCTGATDIGNHESALKMITMQGGVFGAYTDSKQLLRGLKMTTESTS</sequence>
<dbReference type="RefSeq" id="WP_252471302.1">
    <property type="nucleotide sequence ID" value="NZ_JALBWM010000098.1"/>
</dbReference>
<dbReference type="AlphaFoldDB" id="A0A9X2J7Q1"/>
<dbReference type="EMBL" id="JALBWM010000098">
    <property type="protein sequence ID" value="MCO1336015.1"/>
    <property type="molecule type" value="Genomic_DNA"/>
</dbReference>
<organism evidence="3 4">
    <name type="scientific">Microbulbifer okhotskensis</name>
    <dbReference type="NCBI Taxonomy" id="2926617"/>
    <lineage>
        <taxon>Bacteria</taxon>
        <taxon>Pseudomonadati</taxon>
        <taxon>Pseudomonadota</taxon>
        <taxon>Gammaproteobacteria</taxon>
        <taxon>Cellvibrionales</taxon>
        <taxon>Microbulbiferaceae</taxon>
        <taxon>Microbulbifer</taxon>
    </lineage>
</organism>
<protein>
    <submittedName>
        <fullName evidence="3">Cysteine hydrolase</fullName>
    </submittedName>
</protein>
<comment type="caution">
    <text evidence="3">The sequence shown here is derived from an EMBL/GenBank/DDBJ whole genome shotgun (WGS) entry which is preliminary data.</text>
</comment>
<keyword evidence="1 3" id="KW-0378">Hydrolase</keyword>
<dbReference type="Pfam" id="PF00857">
    <property type="entry name" value="Isochorismatase"/>
    <property type="match status" value="1"/>
</dbReference>
<name>A0A9X2J7Q1_9GAMM</name>
<feature type="domain" description="Isochorismatase-like" evidence="2">
    <location>
        <begin position="35"/>
        <end position="222"/>
    </location>
</feature>
<dbReference type="InterPro" id="IPR050272">
    <property type="entry name" value="Isochorismatase-like_hydrls"/>
</dbReference>
<dbReference type="PANTHER" id="PTHR43540">
    <property type="entry name" value="PEROXYUREIDOACRYLATE/UREIDOACRYLATE AMIDOHYDROLASE-RELATED"/>
    <property type="match status" value="1"/>
</dbReference>
<gene>
    <name evidence="3" type="ORF">MO867_16920</name>
</gene>